<proteinExistence type="predicted"/>
<sequence length="543" mass="61761">MSDEVPYYCSAEALWDVEGEEDVDLPVTNLTGGEDGPPDMALDPAWFWKNGEKIKVRFLDGSPVLQARVRTYAEEWEKYANIDFVFVTEGNASIRVRFKNPRDPKDKTTDSQLGTGAKKFVIDQNQPTMRLYSLNDDTKDDEVCRVVLHEFGHALGCVHEHQSLAAKIEWNEEQVFADAKKFYHWDKEKARNQIMKVNEQATLHSSFDPKSIMCYMIPPKWTKNGRGVKKNLTLSETDISFIRKAYPFRTRNAGRLSVVPEIRPIYPPLALNSKVIDFDPPYTATPRVVLGLTLLDASHETNVRVHLHTPSESERGKASFTLNLDAWADTKLYNAAATWLEFSRGEVEYEVGEYNTLDTRPNFRQPALPSPDNPGLRRDISHVDFRKGKYTSPPNILIWLTAFDFDNRYNWRVRAAAHNVTASGFDVVIESWGDTTLYSAAAEWVAYPKDQAGVLSGRVSSNDYRNWFPAQAGNQGKVRFAVPFERLNPKVFMALSELDMDSSRNLRVKVYADRVSSEGFTWHGDAWEDSLLYSVGADWIAFG</sequence>
<dbReference type="GO" id="GO:0030247">
    <property type="term" value="F:polysaccharide binding"/>
    <property type="evidence" value="ECO:0007669"/>
    <property type="project" value="TreeGrafter"/>
</dbReference>
<dbReference type="InterPro" id="IPR024079">
    <property type="entry name" value="MetalloPept_cat_dom_sf"/>
</dbReference>
<dbReference type="EMBL" id="MU853560">
    <property type="protein sequence ID" value="KAK4146595.1"/>
    <property type="molecule type" value="Genomic_DNA"/>
</dbReference>
<dbReference type="GO" id="GO:0009986">
    <property type="term" value="C:cell surface"/>
    <property type="evidence" value="ECO:0007669"/>
    <property type="project" value="TreeGrafter"/>
</dbReference>
<evidence type="ECO:0000259" key="5">
    <source>
        <dbReference type="SMART" id="SM00235"/>
    </source>
</evidence>
<dbReference type="Proteomes" id="UP001302676">
    <property type="component" value="Unassembled WGS sequence"/>
</dbReference>
<dbReference type="GO" id="GO:0070492">
    <property type="term" value="F:oligosaccharide binding"/>
    <property type="evidence" value="ECO:0007669"/>
    <property type="project" value="TreeGrafter"/>
</dbReference>
<accession>A0AAN6V9Q1</accession>
<dbReference type="Pfam" id="PF09458">
    <property type="entry name" value="H_lectin"/>
    <property type="match status" value="3"/>
</dbReference>
<dbReference type="GO" id="GO:0008270">
    <property type="term" value="F:zinc ion binding"/>
    <property type="evidence" value="ECO:0007669"/>
    <property type="project" value="InterPro"/>
</dbReference>
<evidence type="ECO:0000256" key="4">
    <source>
        <dbReference type="ARBA" id="ARBA00022833"/>
    </source>
</evidence>
<dbReference type="InterPro" id="IPR001818">
    <property type="entry name" value="Pept_M10_metallopeptidase"/>
</dbReference>
<dbReference type="InterPro" id="IPR052487">
    <property type="entry name" value="Galactose-binding_lectin"/>
</dbReference>
<reference evidence="6" key="1">
    <citation type="journal article" date="2023" name="Mol. Phylogenet. Evol.">
        <title>Genome-scale phylogeny and comparative genomics of the fungal order Sordariales.</title>
        <authorList>
            <person name="Hensen N."/>
            <person name="Bonometti L."/>
            <person name="Westerberg I."/>
            <person name="Brannstrom I.O."/>
            <person name="Guillou S."/>
            <person name="Cros-Aarteil S."/>
            <person name="Calhoun S."/>
            <person name="Haridas S."/>
            <person name="Kuo A."/>
            <person name="Mondo S."/>
            <person name="Pangilinan J."/>
            <person name="Riley R."/>
            <person name="LaButti K."/>
            <person name="Andreopoulos B."/>
            <person name="Lipzen A."/>
            <person name="Chen C."/>
            <person name="Yan M."/>
            <person name="Daum C."/>
            <person name="Ng V."/>
            <person name="Clum A."/>
            <person name="Steindorff A."/>
            <person name="Ohm R.A."/>
            <person name="Martin F."/>
            <person name="Silar P."/>
            <person name="Natvig D.O."/>
            <person name="Lalanne C."/>
            <person name="Gautier V."/>
            <person name="Ament-Velasquez S.L."/>
            <person name="Kruys A."/>
            <person name="Hutchinson M.I."/>
            <person name="Powell A.J."/>
            <person name="Barry K."/>
            <person name="Miller A.N."/>
            <person name="Grigoriev I.V."/>
            <person name="Debuchy R."/>
            <person name="Gladieux P."/>
            <person name="Hiltunen Thoren M."/>
            <person name="Johannesson H."/>
        </authorList>
    </citation>
    <scope>NUCLEOTIDE SEQUENCE</scope>
    <source>
        <strain evidence="6">CBS 141.50</strain>
    </source>
</reference>
<dbReference type="Gene3D" id="3.40.390.10">
    <property type="entry name" value="Collagenase (Catalytic Domain)"/>
    <property type="match status" value="1"/>
</dbReference>
<evidence type="ECO:0000256" key="3">
    <source>
        <dbReference type="ARBA" id="ARBA00022801"/>
    </source>
</evidence>
<dbReference type="GO" id="GO:0006508">
    <property type="term" value="P:proteolysis"/>
    <property type="evidence" value="ECO:0007669"/>
    <property type="project" value="UniProtKB-KW"/>
</dbReference>
<dbReference type="Pfam" id="PF00413">
    <property type="entry name" value="Peptidase_M10"/>
    <property type="match status" value="1"/>
</dbReference>
<dbReference type="GO" id="GO:0098609">
    <property type="term" value="P:cell-cell adhesion"/>
    <property type="evidence" value="ECO:0007669"/>
    <property type="project" value="TreeGrafter"/>
</dbReference>
<keyword evidence="7" id="KW-1185">Reference proteome</keyword>
<gene>
    <name evidence="6" type="ORF">C8A04DRAFT_25511</name>
</gene>
<dbReference type="RefSeq" id="XP_062639966.1">
    <property type="nucleotide sequence ID" value="XM_062779592.1"/>
</dbReference>
<organism evidence="6 7">
    <name type="scientific">Dichotomopilus funicola</name>
    <dbReference type="NCBI Taxonomy" id="1934379"/>
    <lineage>
        <taxon>Eukaryota</taxon>
        <taxon>Fungi</taxon>
        <taxon>Dikarya</taxon>
        <taxon>Ascomycota</taxon>
        <taxon>Pezizomycotina</taxon>
        <taxon>Sordariomycetes</taxon>
        <taxon>Sordariomycetidae</taxon>
        <taxon>Sordariales</taxon>
        <taxon>Chaetomiaceae</taxon>
        <taxon>Dichotomopilus</taxon>
    </lineage>
</organism>
<dbReference type="InterPro" id="IPR019019">
    <property type="entry name" value="H-type_lectin_domain"/>
</dbReference>
<dbReference type="Gene3D" id="2.60.40.2080">
    <property type="match status" value="3"/>
</dbReference>
<dbReference type="AlphaFoldDB" id="A0AAN6V9Q1"/>
<protein>
    <recommendedName>
        <fullName evidence="5">Peptidase metallopeptidase domain-containing protein</fullName>
    </recommendedName>
</protein>
<feature type="domain" description="Peptidase metallopeptidase" evidence="5">
    <location>
        <begin position="44"/>
        <end position="200"/>
    </location>
</feature>
<dbReference type="SUPFAM" id="SSF55486">
    <property type="entry name" value="Metalloproteases ('zincins'), catalytic domain"/>
    <property type="match status" value="1"/>
</dbReference>
<dbReference type="PANTHER" id="PTHR46938">
    <property type="entry name" value="DISCOIDIN-1 SUBUNIT A-RELATED-RELATED"/>
    <property type="match status" value="1"/>
</dbReference>
<dbReference type="GO" id="GO:0031012">
    <property type="term" value="C:extracellular matrix"/>
    <property type="evidence" value="ECO:0007669"/>
    <property type="project" value="InterPro"/>
</dbReference>
<evidence type="ECO:0000256" key="1">
    <source>
        <dbReference type="ARBA" id="ARBA00022670"/>
    </source>
</evidence>
<dbReference type="GeneID" id="87816205"/>
<keyword evidence="2" id="KW-0479">Metal-binding</keyword>
<dbReference type="InterPro" id="IPR006026">
    <property type="entry name" value="Peptidase_Metallo"/>
</dbReference>
<keyword evidence="4" id="KW-0862">Zinc</keyword>
<evidence type="ECO:0000313" key="7">
    <source>
        <dbReference type="Proteomes" id="UP001302676"/>
    </source>
</evidence>
<evidence type="ECO:0000256" key="2">
    <source>
        <dbReference type="ARBA" id="ARBA00022723"/>
    </source>
</evidence>
<keyword evidence="3" id="KW-0378">Hydrolase</keyword>
<dbReference type="SMART" id="SM00235">
    <property type="entry name" value="ZnMc"/>
    <property type="match status" value="1"/>
</dbReference>
<dbReference type="GO" id="GO:0046871">
    <property type="term" value="F:N-acetylgalactosamine binding"/>
    <property type="evidence" value="ECO:0007669"/>
    <property type="project" value="TreeGrafter"/>
</dbReference>
<dbReference type="GO" id="GO:0098636">
    <property type="term" value="C:protein complex involved in cell adhesion"/>
    <property type="evidence" value="ECO:0007669"/>
    <property type="project" value="TreeGrafter"/>
</dbReference>
<name>A0AAN6V9Q1_9PEZI</name>
<dbReference type="SUPFAM" id="SSF141086">
    <property type="entry name" value="Agglutinin HPA-like"/>
    <property type="match status" value="3"/>
</dbReference>
<evidence type="ECO:0000313" key="6">
    <source>
        <dbReference type="EMBL" id="KAK4146595.1"/>
    </source>
</evidence>
<dbReference type="InterPro" id="IPR037221">
    <property type="entry name" value="H-type_lectin_dom_sf"/>
</dbReference>
<reference evidence="6" key="2">
    <citation type="submission" date="2023-05" db="EMBL/GenBank/DDBJ databases">
        <authorList>
            <consortium name="Lawrence Berkeley National Laboratory"/>
            <person name="Steindorff A."/>
            <person name="Hensen N."/>
            <person name="Bonometti L."/>
            <person name="Westerberg I."/>
            <person name="Brannstrom I.O."/>
            <person name="Guillou S."/>
            <person name="Cros-Aarteil S."/>
            <person name="Calhoun S."/>
            <person name="Haridas S."/>
            <person name="Kuo A."/>
            <person name="Mondo S."/>
            <person name="Pangilinan J."/>
            <person name="Riley R."/>
            <person name="Labutti K."/>
            <person name="Andreopoulos B."/>
            <person name="Lipzen A."/>
            <person name="Chen C."/>
            <person name="Yanf M."/>
            <person name="Daum C."/>
            <person name="Ng V."/>
            <person name="Clum A."/>
            <person name="Ohm R."/>
            <person name="Martin F."/>
            <person name="Silar P."/>
            <person name="Natvig D."/>
            <person name="Lalanne C."/>
            <person name="Gautier V."/>
            <person name="Ament-Velasquez S.L."/>
            <person name="Kruys A."/>
            <person name="Hutchinson M.I."/>
            <person name="Powell A.J."/>
            <person name="Barry K."/>
            <person name="Miller A.N."/>
            <person name="Grigoriev I.V."/>
            <person name="Debuchy R."/>
            <person name="Gladieux P."/>
            <person name="Thoren M.H."/>
            <person name="Johannesson H."/>
        </authorList>
    </citation>
    <scope>NUCLEOTIDE SEQUENCE</scope>
    <source>
        <strain evidence="6">CBS 141.50</strain>
    </source>
</reference>
<comment type="caution">
    <text evidence="6">The sequence shown here is derived from an EMBL/GenBank/DDBJ whole genome shotgun (WGS) entry which is preliminary data.</text>
</comment>
<dbReference type="GO" id="GO:0004222">
    <property type="term" value="F:metalloendopeptidase activity"/>
    <property type="evidence" value="ECO:0007669"/>
    <property type="project" value="InterPro"/>
</dbReference>
<keyword evidence="1" id="KW-0645">Protease</keyword>